<organism evidence="7 8">
    <name type="scientific">Pseudomonas savastanoi pv. phaseolicola</name>
    <name type="common">Pseudomonas syringae pv. phaseolicola</name>
    <dbReference type="NCBI Taxonomy" id="319"/>
    <lineage>
        <taxon>Bacteria</taxon>
        <taxon>Pseudomonadati</taxon>
        <taxon>Pseudomonadota</taxon>
        <taxon>Gammaproteobacteria</taxon>
        <taxon>Pseudomonadales</taxon>
        <taxon>Pseudomonadaceae</taxon>
        <taxon>Pseudomonas</taxon>
    </lineage>
</organism>
<dbReference type="CDD" id="cd00397">
    <property type="entry name" value="DNA_BRE_C"/>
    <property type="match status" value="1"/>
</dbReference>
<dbReference type="InterPro" id="IPR002104">
    <property type="entry name" value="Integrase_catalytic"/>
</dbReference>
<gene>
    <name evidence="7" type="ORF">ALP21_01768</name>
</gene>
<comment type="caution">
    <text evidence="7">The sequence shown here is derived from an EMBL/GenBank/DDBJ whole genome shotgun (WGS) entry which is preliminary data.</text>
</comment>
<dbReference type="InterPro" id="IPR010998">
    <property type="entry name" value="Integrase_recombinase_N"/>
</dbReference>
<accession>A0A7Z6US00</accession>
<proteinExistence type="predicted"/>
<dbReference type="InterPro" id="IPR011010">
    <property type="entry name" value="DNA_brk_join_enz"/>
</dbReference>
<dbReference type="GO" id="GO:0005737">
    <property type="term" value="C:cytoplasm"/>
    <property type="evidence" value="ECO:0007669"/>
    <property type="project" value="UniProtKB-SubCell"/>
</dbReference>
<evidence type="ECO:0000256" key="3">
    <source>
        <dbReference type="ARBA" id="ARBA00023125"/>
    </source>
</evidence>
<evidence type="ECO:0000313" key="7">
    <source>
        <dbReference type="EMBL" id="RMU86486.1"/>
    </source>
</evidence>
<reference evidence="7 8" key="1">
    <citation type="submission" date="2018-08" db="EMBL/GenBank/DDBJ databases">
        <title>Recombination of ecologically and evolutionarily significant loci maintains genetic cohesion in the Pseudomonas syringae species complex.</title>
        <authorList>
            <person name="Dillon M."/>
            <person name="Thakur S."/>
            <person name="Almeida R.N.D."/>
            <person name="Weir B.S."/>
            <person name="Guttman D.S."/>
        </authorList>
    </citation>
    <scope>NUCLEOTIDE SEQUENCE [LARGE SCALE GENOMIC DNA]</scope>
    <source>
        <strain evidence="7 8">1449B</strain>
    </source>
</reference>
<dbReference type="Gene3D" id="1.10.150.130">
    <property type="match status" value="1"/>
</dbReference>
<dbReference type="PROSITE" id="PS51898">
    <property type="entry name" value="TYR_RECOMBINASE"/>
    <property type="match status" value="1"/>
</dbReference>
<dbReference type="PANTHER" id="PTHR30349">
    <property type="entry name" value="PHAGE INTEGRASE-RELATED"/>
    <property type="match status" value="1"/>
</dbReference>
<dbReference type="GO" id="GO:0003677">
    <property type="term" value="F:DNA binding"/>
    <property type="evidence" value="ECO:0007669"/>
    <property type="project" value="UniProtKB-KW"/>
</dbReference>
<keyword evidence="2" id="KW-0229">DNA integration</keyword>
<feature type="region of interest" description="Disordered" evidence="5">
    <location>
        <begin position="1"/>
        <end position="42"/>
    </location>
</feature>
<dbReference type="GO" id="GO:0006310">
    <property type="term" value="P:DNA recombination"/>
    <property type="evidence" value="ECO:0007669"/>
    <property type="project" value="UniProtKB-KW"/>
</dbReference>
<evidence type="ECO:0000313" key="8">
    <source>
        <dbReference type="Proteomes" id="UP000267078"/>
    </source>
</evidence>
<dbReference type="GO" id="GO:0015074">
    <property type="term" value="P:DNA integration"/>
    <property type="evidence" value="ECO:0007669"/>
    <property type="project" value="UniProtKB-KW"/>
</dbReference>
<comment type="subcellular location">
    <subcellularLocation>
        <location evidence="1">Cytoplasm</location>
    </subcellularLocation>
</comment>
<evidence type="ECO:0000256" key="1">
    <source>
        <dbReference type="ARBA" id="ARBA00004496"/>
    </source>
</evidence>
<dbReference type="EMBL" id="RBUI01000114">
    <property type="protein sequence ID" value="RMU86486.1"/>
    <property type="molecule type" value="Genomic_DNA"/>
</dbReference>
<dbReference type="Proteomes" id="UP000267078">
    <property type="component" value="Unassembled WGS sequence"/>
</dbReference>
<evidence type="ECO:0000259" key="6">
    <source>
        <dbReference type="PROSITE" id="PS51898"/>
    </source>
</evidence>
<sequence length="474" mass="53747">MMSDSSRQAETRVLKKQKGISPTSDNSQNRKSEKQSSTQAVRARDTVMSVPCPLFNTYKEFVNHTIDEPDPCLPWVMDYVMAVDVQLKPMEGFEVVRGFLRAYSNVEATFVSYRTHAERLLLWALLIRKKPVMELRRADAEAFLEFCASPPLDWVGPVTRSRFMVSASDADYPVHPNHRWRPFAGKTVGNAAGAYDDGRGACAPYQPARASISQAFSVCSTLYEYAVDEGLTSTNPFRAVKQKSRFKASRGTALTGRALTPLQWDFVLSTAEKMAAALPELHERTLFIAATLFSMYLRVSDICGRVNWQPTMGSFKPDHEGNWWFHLIGKGDKAAKVAVRPEYIDLYLKRYRRYMGLSELPLHNEHTPLIATLSGRPGLSTRKVRSIIQELFDSAADEMVSEGRQPGEIEALKSASTHWLRHTAATLDAPWRDAKDLQMDLRHNNLSTTQDIYYNSYEDKRSYSLRRLGLKNRD</sequence>
<keyword evidence="4" id="KW-0233">DNA recombination</keyword>
<dbReference type="Gene3D" id="1.10.443.10">
    <property type="entry name" value="Intergrase catalytic core"/>
    <property type="match status" value="1"/>
</dbReference>
<protein>
    <submittedName>
        <fullName evidence="7">Integrase</fullName>
    </submittedName>
</protein>
<feature type="domain" description="Tyr recombinase" evidence="6">
    <location>
        <begin position="254"/>
        <end position="467"/>
    </location>
</feature>
<dbReference type="PANTHER" id="PTHR30349:SF77">
    <property type="entry name" value="TYROSINE RECOMBINASE XERC"/>
    <property type="match status" value="1"/>
</dbReference>
<dbReference type="AlphaFoldDB" id="A0A7Z6US00"/>
<evidence type="ECO:0000256" key="4">
    <source>
        <dbReference type="ARBA" id="ARBA00023172"/>
    </source>
</evidence>
<dbReference type="InterPro" id="IPR050090">
    <property type="entry name" value="Tyrosine_recombinase_XerCD"/>
</dbReference>
<evidence type="ECO:0000256" key="2">
    <source>
        <dbReference type="ARBA" id="ARBA00022908"/>
    </source>
</evidence>
<evidence type="ECO:0000256" key="5">
    <source>
        <dbReference type="SAM" id="MobiDB-lite"/>
    </source>
</evidence>
<dbReference type="SUPFAM" id="SSF56349">
    <property type="entry name" value="DNA breaking-rejoining enzymes"/>
    <property type="match status" value="1"/>
</dbReference>
<dbReference type="InterPro" id="IPR013762">
    <property type="entry name" value="Integrase-like_cat_sf"/>
</dbReference>
<keyword evidence="3" id="KW-0238">DNA-binding</keyword>
<name>A0A7Z6US00_PSESH</name>